<evidence type="ECO:0000256" key="1">
    <source>
        <dbReference type="ARBA" id="ARBA00022559"/>
    </source>
</evidence>
<evidence type="ECO:0000313" key="4">
    <source>
        <dbReference type="Proteomes" id="UP000578112"/>
    </source>
</evidence>
<dbReference type="InterPro" id="IPR000639">
    <property type="entry name" value="Epox_hydrolase-like"/>
</dbReference>
<dbReference type="InterPro" id="IPR050471">
    <property type="entry name" value="AB_hydrolase"/>
</dbReference>
<evidence type="ECO:0000313" key="3">
    <source>
        <dbReference type="EMBL" id="MBB4761006.1"/>
    </source>
</evidence>
<sequence>MPAIDVGDITLHFEESGSGAPVLLIPGTAARGRTWWLHQVPALVDAGYRAITLDNRGVGRSGPARPGLTVADLVADTVAVIQRVAGGPCRLIGTSLGAYVVQEVLLARPDLADRAVLMASRARPDAVSLALAAAERAMADAGIVLPPGYDAVNRALQNLSPRTLEEPETAQDWLDILEMSPTDWADEGQRPQLEVTVDTDRREAYRTIRVPTLVLSFADDLIAPAVRGRELAAAIPGARYTRIADAGHYGYLEQPDAVNEAVLEFFADA</sequence>
<organism evidence="3 4">
    <name type="scientific">Actinoplanes digitatis</name>
    <dbReference type="NCBI Taxonomy" id="1868"/>
    <lineage>
        <taxon>Bacteria</taxon>
        <taxon>Bacillati</taxon>
        <taxon>Actinomycetota</taxon>
        <taxon>Actinomycetes</taxon>
        <taxon>Micromonosporales</taxon>
        <taxon>Micromonosporaceae</taxon>
        <taxon>Actinoplanes</taxon>
    </lineage>
</organism>
<accession>A0A7W7HUS0</accession>
<dbReference type="PANTHER" id="PTHR43433:SF1">
    <property type="entry name" value="BLL5160 PROTEIN"/>
    <property type="match status" value="1"/>
</dbReference>
<dbReference type="PRINTS" id="PR00412">
    <property type="entry name" value="EPOXHYDRLASE"/>
</dbReference>
<dbReference type="PRINTS" id="PR00111">
    <property type="entry name" value="ABHYDROLASE"/>
</dbReference>
<reference evidence="3 4" key="1">
    <citation type="submission" date="2020-08" db="EMBL/GenBank/DDBJ databases">
        <title>Sequencing the genomes of 1000 actinobacteria strains.</title>
        <authorList>
            <person name="Klenk H.-P."/>
        </authorList>
    </citation>
    <scope>NUCLEOTIDE SEQUENCE [LARGE SCALE GENOMIC DNA]</scope>
    <source>
        <strain evidence="3 4">DSM 43149</strain>
    </source>
</reference>
<protein>
    <submittedName>
        <fullName evidence="3">Pimeloyl-ACP methyl ester carboxylesterase</fullName>
    </submittedName>
</protein>
<gene>
    <name evidence="3" type="ORF">BJ971_001562</name>
</gene>
<dbReference type="GO" id="GO:0004601">
    <property type="term" value="F:peroxidase activity"/>
    <property type="evidence" value="ECO:0007669"/>
    <property type="project" value="UniProtKB-KW"/>
</dbReference>
<dbReference type="Proteomes" id="UP000578112">
    <property type="component" value="Unassembled WGS sequence"/>
</dbReference>
<proteinExistence type="predicted"/>
<name>A0A7W7HUS0_9ACTN</name>
<dbReference type="EMBL" id="JACHNH010000001">
    <property type="protein sequence ID" value="MBB4761006.1"/>
    <property type="molecule type" value="Genomic_DNA"/>
</dbReference>
<dbReference type="RefSeq" id="WP_184991159.1">
    <property type="nucleotide sequence ID" value="NZ_BOMK01000037.1"/>
</dbReference>
<feature type="domain" description="AB hydrolase-1" evidence="2">
    <location>
        <begin position="22"/>
        <end position="261"/>
    </location>
</feature>
<keyword evidence="1" id="KW-0560">Oxidoreductase</keyword>
<dbReference type="InterPro" id="IPR000073">
    <property type="entry name" value="AB_hydrolase_1"/>
</dbReference>
<keyword evidence="4" id="KW-1185">Reference proteome</keyword>
<dbReference type="SUPFAM" id="SSF53474">
    <property type="entry name" value="alpha/beta-Hydrolases"/>
    <property type="match status" value="1"/>
</dbReference>
<dbReference type="PANTHER" id="PTHR43433">
    <property type="entry name" value="HYDROLASE, ALPHA/BETA FOLD FAMILY PROTEIN"/>
    <property type="match status" value="1"/>
</dbReference>
<dbReference type="InterPro" id="IPR029058">
    <property type="entry name" value="AB_hydrolase_fold"/>
</dbReference>
<dbReference type="Pfam" id="PF12697">
    <property type="entry name" value="Abhydrolase_6"/>
    <property type="match status" value="1"/>
</dbReference>
<keyword evidence="1" id="KW-0575">Peroxidase</keyword>
<dbReference type="Gene3D" id="3.40.50.1820">
    <property type="entry name" value="alpha/beta hydrolase"/>
    <property type="match status" value="1"/>
</dbReference>
<dbReference type="AlphaFoldDB" id="A0A7W7HUS0"/>
<evidence type="ECO:0000259" key="2">
    <source>
        <dbReference type="Pfam" id="PF12697"/>
    </source>
</evidence>
<comment type="caution">
    <text evidence="3">The sequence shown here is derived from an EMBL/GenBank/DDBJ whole genome shotgun (WGS) entry which is preliminary data.</text>
</comment>